<keyword evidence="4" id="KW-0472">Membrane</keyword>
<evidence type="ECO:0000256" key="4">
    <source>
        <dbReference type="SAM" id="Phobius"/>
    </source>
</evidence>
<dbReference type="Proteomes" id="UP001172721">
    <property type="component" value="Unassembled WGS sequence"/>
</dbReference>
<evidence type="ECO:0008006" key="7">
    <source>
        <dbReference type="Google" id="ProtNLM"/>
    </source>
</evidence>
<keyword evidence="6" id="KW-1185">Reference proteome</keyword>
<keyword evidence="2" id="KW-0442">Lipid degradation</keyword>
<feature type="transmembrane region" description="Helical" evidence="4">
    <location>
        <begin position="82"/>
        <end position="99"/>
    </location>
</feature>
<gene>
    <name evidence="5" type="ORF">QYB97_06055</name>
</gene>
<keyword evidence="1" id="KW-0378">Hydrolase</keyword>
<evidence type="ECO:0000313" key="5">
    <source>
        <dbReference type="EMBL" id="MDN4524027.1"/>
    </source>
</evidence>
<accession>A0ABT8HUT9</accession>
<feature type="transmembrane region" description="Helical" evidence="4">
    <location>
        <begin position="52"/>
        <end position="70"/>
    </location>
</feature>
<dbReference type="EMBL" id="JAUHTR010000002">
    <property type="protein sequence ID" value="MDN4524027.1"/>
    <property type="molecule type" value="Genomic_DNA"/>
</dbReference>
<reference evidence="5" key="1">
    <citation type="submission" date="2023-07" db="EMBL/GenBank/DDBJ databases">
        <title>Fictibacillus sp. isolated from freshwater pond.</title>
        <authorList>
            <person name="Kirdat K."/>
            <person name="Bhat A."/>
            <person name="Mourya A."/>
            <person name="Yadav A."/>
        </authorList>
    </citation>
    <scope>NUCLEOTIDE SEQUENCE</scope>
    <source>
        <strain evidence="5">NE201</strain>
    </source>
</reference>
<organism evidence="5 6">
    <name type="scientific">Fictibacillus fluitans</name>
    <dbReference type="NCBI Taxonomy" id="3058422"/>
    <lineage>
        <taxon>Bacteria</taxon>
        <taxon>Bacillati</taxon>
        <taxon>Bacillota</taxon>
        <taxon>Bacilli</taxon>
        <taxon>Bacillales</taxon>
        <taxon>Fictibacillaceae</taxon>
        <taxon>Fictibacillus</taxon>
    </lineage>
</organism>
<keyword evidence="3" id="KW-0443">Lipid metabolism</keyword>
<dbReference type="Gene3D" id="3.40.50.1820">
    <property type="entry name" value="alpha/beta hydrolase"/>
    <property type="match status" value="1"/>
</dbReference>
<evidence type="ECO:0000256" key="3">
    <source>
        <dbReference type="ARBA" id="ARBA00023098"/>
    </source>
</evidence>
<keyword evidence="4" id="KW-0812">Transmembrane</keyword>
<dbReference type="SUPFAM" id="SSF53474">
    <property type="entry name" value="alpha/beta-Hydrolases"/>
    <property type="match status" value="1"/>
</dbReference>
<sequence length="456" mass="51347">MKIMEGVLLAAASLLVIFVILSRGRGRGLTYLSYGAVLLAFVQIAVESFRWQMIPAYVLCFFLAWGSLPLNKNREKKPGKTARVFFIAGMVLWVILLWLPPLLVPMVSWDKAAGKYEVGTVVKYWSDKSRTETLGERKGKARELPVQIWYPANQNQGVVRKAPYIFGLNAAGGEMQRKYNIPTFLFSYLENVSTYSELKAKPASGQFPVVLFSHGFPASRFNYTYLAEEMASHGYVVVAMEHTYHSLITTLGDGRAASLVKTPSPVQLNAWDKIIDNIWSRDTSFILDQLEKVQAGTIQTPLKEKLDLTRIAVAGHSFGGANAADSLMKDSRIKIGANLDGTFFGSQLQNNKLTKPFLYVTTKPIDHEKDIDMPPQKQLNDMNMSKEQFKHYAHEIKKREEHALQKNTDHMVIKDAKHLSFSDIYLYSPVLGPSPEALHEKVRSSMVAFLDTNFKK</sequence>
<feature type="transmembrane region" description="Helical" evidence="4">
    <location>
        <begin position="6"/>
        <end position="22"/>
    </location>
</feature>
<comment type="caution">
    <text evidence="5">The sequence shown here is derived from an EMBL/GenBank/DDBJ whole genome shotgun (WGS) entry which is preliminary data.</text>
</comment>
<feature type="transmembrane region" description="Helical" evidence="4">
    <location>
        <begin position="29"/>
        <end position="46"/>
    </location>
</feature>
<dbReference type="RefSeq" id="WP_301165082.1">
    <property type="nucleotide sequence ID" value="NZ_JAUHTR010000002.1"/>
</dbReference>
<dbReference type="PANTHER" id="PTHR10272:SF0">
    <property type="entry name" value="PLATELET-ACTIVATING FACTOR ACETYLHYDROLASE"/>
    <property type="match status" value="1"/>
</dbReference>
<dbReference type="PANTHER" id="PTHR10272">
    <property type="entry name" value="PLATELET-ACTIVATING FACTOR ACETYLHYDROLASE"/>
    <property type="match status" value="1"/>
</dbReference>
<evidence type="ECO:0000256" key="2">
    <source>
        <dbReference type="ARBA" id="ARBA00022963"/>
    </source>
</evidence>
<proteinExistence type="predicted"/>
<dbReference type="InterPro" id="IPR029058">
    <property type="entry name" value="AB_hydrolase_fold"/>
</dbReference>
<evidence type="ECO:0000313" key="6">
    <source>
        <dbReference type="Proteomes" id="UP001172721"/>
    </source>
</evidence>
<keyword evidence="4" id="KW-1133">Transmembrane helix</keyword>
<name>A0ABT8HUT9_9BACL</name>
<dbReference type="Pfam" id="PF03403">
    <property type="entry name" value="PAF-AH_p_II"/>
    <property type="match status" value="1"/>
</dbReference>
<protein>
    <recommendedName>
        <fullName evidence="7">Carboxylic ester hydrolase</fullName>
    </recommendedName>
</protein>
<evidence type="ECO:0000256" key="1">
    <source>
        <dbReference type="ARBA" id="ARBA00022801"/>
    </source>
</evidence>